<reference evidence="2 3" key="1">
    <citation type="submission" date="2020-09" db="EMBL/GenBank/DDBJ databases">
        <title>Sphingomonas sp., a new species isolated from pork steak.</title>
        <authorList>
            <person name="Heidler von Heilborn D."/>
        </authorList>
    </citation>
    <scope>NUCLEOTIDE SEQUENCE [LARGE SCALE GENOMIC DNA]</scope>
    <source>
        <strain evidence="3">S8-3T</strain>
    </source>
</reference>
<dbReference type="PANTHER" id="PTHR10443">
    <property type="entry name" value="MICROSOMAL DIPEPTIDASE"/>
    <property type="match status" value="1"/>
</dbReference>
<dbReference type="SUPFAM" id="SSF51556">
    <property type="entry name" value="Metallo-dependent hydrolases"/>
    <property type="match status" value="1"/>
</dbReference>
<proteinExistence type="predicted"/>
<evidence type="ECO:0000313" key="3">
    <source>
        <dbReference type="Proteomes" id="UP000516148"/>
    </source>
</evidence>
<sequence length="373" mass="39982">MNRRTALQLIAASPLALSPSLAFAAGFPEDAWRKAIVIDGLGGPSDPDFVEGQTRFSARGRVELLRSGTTAFHYTASEPGNLPDAFEKAVAGIAEADQLIADNAELLVKATRAADIAAAKRNGQVALVLGFQDTSAIGTQLDRVALYKNLGVRIIQLTYNRRNLSGDGALERANGGISALGRETIAAIEKASLLLDLSHGGQRTIAEAIAASKRPMTISHTGCRDLHDNPRNVYDAELKAVADKGGVVGIYYMPFLVPSGKPTRDDLIRHFDHAVNVCGEDHVSIGTDGGSTALVIDDKARAEQRKFYEQRSAQGIAAPGEGPDVFNYVADYNSPMRFRMLADDLAARGWKAARIEKLLGANLMRLWGESWGG</sequence>
<feature type="signal peptide" evidence="1">
    <location>
        <begin position="1"/>
        <end position="24"/>
    </location>
</feature>
<protein>
    <submittedName>
        <fullName evidence="2">Membrane dipeptidase</fullName>
    </submittedName>
</protein>
<organism evidence="2 3">
    <name type="scientific">Sphingomonas alpina</name>
    <dbReference type="NCBI Taxonomy" id="653931"/>
    <lineage>
        <taxon>Bacteria</taxon>
        <taxon>Pseudomonadati</taxon>
        <taxon>Pseudomonadota</taxon>
        <taxon>Alphaproteobacteria</taxon>
        <taxon>Sphingomonadales</taxon>
        <taxon>Sphingomonadaceae</taxon>
        <taxon>Sphingomonas</taxon>
    </lineage>
</organism>
<evidence type="ECO:0000256" key="1">
    <source>
        <dbReference type="SAM" id="SignalP"/>
    </source>
</evidence>
<dbReference type="PROSITE" id="PS51365">
    <property type="entry name" value="RENAL_DIPEPTIDASE_2"/>
    <property type="match status" value="1"/>
</dbReference>
<feature type="chain" id="PRO_5029002909" evidence="1">
    <location>
        <begin position="25"/>
        <end position="373"/>
    </location>
</feature>
<accession>A0A7H0LJJ1</accession>
<dbReference type="EMBL" id="CP061038">
    <property type="protein sequence ID" value="QNQ09844.1"/>
    <property type="molecule type" value="Genomic_DNA"/>
</dbReference>
<dbReference type="RefSeq" id="WP_187762153.1">
    <property type="nucleotide sequence ID" value="NZ_CP061038.1"/>
</dbReference>
<name>A0A7H0LJJ1_9SPHN</name>
<dbReference type="GO" id="GO:0006508">
    <property type="term" value="P:proteolysis"/>
    <property type="evidence" value="ECO:0007669"/>
    <property type="project" value="InterPro"/>
</dbReference>
<evidence type="ECO:0000313" key="2">
    <source>
        <dbReference type="EMBL" id="QNQ09844.1"/>
    </source>
</evidence>
<dbReference type="KEGG" id="spap:H3Z74_00860"/>
<dbReference type="Proteomes" id="UP000516148">
    <property type="component" value="Chromosome"/>
</dbReference>
<dbReference type="InterPro" id="IPR032466">
    <property type="entry name" value="Metal_Hydrolase"/>
</dbReference>
<dbReference type="AlphaFoldDB" id="A0A7H0LJJ1"/>
<keyword evidence="1" id="KW-0732">Signal</keyword>
<dbReference type="PANTHER" id="PTHR10443:SF12">
    <property type="entry name" value="DIPEPTIDASE"/>
    <property type="match status" value="1"/>
</dbReference>
<gene>
    <name evidence="2" type="ORF">H3Z74_00860</name>
</gene>
<dbReference type="Gene3D" id="3.20.20.140">
    <property type="entry name" value="Metal-dependent hydrolases"/>
    <property type="match status" value="1"/>
</dbReference>
<dbReference type="GO" id="GO:0070573">
    <property type="term" value="F:metallodipeptidase activity"/>
    <property type="evidence" value="ECO:0007669"/>
    <property type="project" value="InterPro"/>
</dbReference>
<keyword evidence="3" id="KW-1185">Reference proteome</keyword>
<dbReference type="Pfam" id="PF01244">
    <property type="entry name" value="Peptidase_M19"/>
    <property type="match status" value="1"/>
</dbReference>
<dbReference type="InterPro" id="IPR008257">
    <property type="entry name" value="Pept_M19"/>
</dbReference>